<feature type="transmembrane region" description="Helical" evidence="2">
    <location>
        <begin position="6"/>
        <end position="29"/>
    </location>
</feature>
<dbReference type="Proteomes" id="UP001163203">
    <property type="component" value="Chromosome"/>
</dbReference>
<feature type="compositionally biased region" description="Gly residues" evidence="1">
    <location>
        <begin position="276"/>
        <end position="288"/>
    </location>
</feature>
<keyword evidence="2" id="KW-0812">Transmembrane</keyword>
<feature type="region of interest" description="Disordered" evidence="1">
    <location>
        <begin position="253"/>
        <end position="288"/>
    </location>
</feature>
<dbReference type="RefSeq" id="WP_268759547.1">
    <property type="nucleotide sequence ID" value="NZ_CP113836.1"/>
</dbReference>
<dbReference type="NCBIfam" id="TIGR04222">
    <property type="entry name" value="near_uncomplex"/>
    <property type="match status" value="1"/>
</dbReference>
<organism evidence="3 4">
    <name type="scientific">Amycolatopsis cynarae</name>
    <dbReference type="NCBI Taxonomy" id="2995223"/>
    <lineage>
        <taxon>Bacteria</taxon>
        <taxon>Bacillati</taxon>
        <taxon>Actinomycetota</taxon>
        <taxon>Actinomycetes</taxon>
        <taxon>Pseudonocardiales</taxon>
        <taxon>Pseudonocardiaceae</taxon>
        <taxon>Amycolatopsis</taxon>
    </lineage>
</organism>
<name>A0ABY7BE83_9PSEU</name>
<keyword evidence="2" id="KW-1133">Transmembrane helix</keyword>
<sequence length="288" mass="29960">MEPWGLSGPAFLGVYAVSLVVALVLTALLRRRKPWRRVRAGQQPLSLWETAYLIGGPERVVDSAIASLISQERLRARSFEFLLPIGSALPTDPVERAVFEVVSAQQGLSVTKTRTEAGRRREVRAAEASLARRGLLVRSRLDALFTASPVFAVAAVGVARLVNGIRLHRPVDFLVIFLLVTGAVLFSLLRRPSLRHTRAGLKARQATFRPGPTPVLLPALSGAVGPVVLSGLAAYPDTVIKTALFHLPPTGIGGTSSSGSSSSDGSGSSCGSSGSSCGGGCGGGGCGG</sequence>
<gene>
    <name evidence="3" type="ORF">ORV05_17370</name>
</gene>
<feature type="transmembrane region" description="Helical" evidence="2">
    <location>
        <begin position="171"/>
        <end position="189"/>
    </location>
</feature>
<evidence type="ECO:0000256" key="1">
    <source>
        <dbReference type="SAM" id="MobiDB-lite"/>
    </source>
</evidence>
<evidence type="ECO:0000313" key="4">
    <source>
        <dbReference type="Proteomes" id="UP001163203"/>
    </source>
</evidence>
<accession>A0ABY7BE83</accession>
<dbReference type="EMBL" id="CP113836">
    <property type="protein sequence ID" value="WAL69463.1"/>
    <property type="molecule type" value="Genomic_DNA"/>
</dbReference>
<keyword evidence="2" id="KW-0472">Membrane</keyword>
<evidence type="ECO:0000313" key="3">
    <source>
        <dbReference type="EMBL" id="WAL69463.1"/>
    </source>
</evidence>
<proteinExistence type="predicted"/>
<protein>
    <submittedName>
        <fullName evidence="3">TIGR04222 domain-containing membrane protein</fullName>
    </submittedName>
</protein>
<keyword evidence="4" id="KW-1185">Reference proteome</keyword>
<dbReference type="InterPro" id="IPR026467">
    <property type="entry name" value="Ser/Gly_Cys_C_dom"/>
</dbReference>
<reference evidence="3" key="1">
    <citation type="submission" date="2022-11" db="EMBL/GenBank/DDBJ databases">
        <authorList>
            <person name="Mo P."/>
        </authorList>
    </citation>
    <scope>NUCLEOTIDE SEQUENCE</scope>
    <source>
        <strain evidence="3">HUAS 11-8</strain>
    </source>
</reference>
<feature type="compositionally biased region" description="Low complexity" evidence="1">
    <location>
        <begin position="257"/>
        <end position="275"/>
    </location>
</feature>
<feature type="transmembrane region" description="Helical" evidence="2">
    <location>
        <begin position="141"/>
        <end position="159"/>
    </location>
</feature>
<evidence type="ECO:0000256" key="2">
    <source>
        <dbReference type="SAM" id="Phobius"/>
    </source>
</evidence>